<sequence length="411" mass="44054">MARPNVTITKLNGGLGGTVTSKDGVSLLVISVDSTAYALGSSSYTGIQLSDFESQGFTKAKDLSNNVLVWEHIKDFYTLAPAGTELHVLVIPATTTFTQLFTVANANYLALQTYLTSKKSLIKLLGVALNPSAAETAPTAGISADLIAAIPLAQAFADNEFAKFRPIDMLLEGRKFTAATMSAATDLRTKLSPNISVMISRDGARQAELVASGHTGSANYAAVGFALGRLAGISVQVNIGRRKDGAIGWTNAHLSAGQQVVLLSDADLDALSDKGYLFVTQDTGQEGFFFNDDPTCAALDNDYCYITRNRVINKAARIARQVYVQELLDEVSVDKDTGELSALTIKTFEDAIKTAIEDQMIEIGEADAIDVYINPDQNVLANSTIEILIQIQPKGYARFLNVKLKLVNPNT</sequence>
<gene>
    <name evidence="1" type="ORF">QNI19_14535</name>
</gene>
<dbReference type="InterPro" id="IPR019694">
    <property type="entry name" value="Phage_HP1_Orf23"/>
</dbReference>
<dbReference type="Pfam" id="PF10758">
    <property type="entry name" value="DUF2586"/>
    <property type="match status" value="1"/>
</dbReference>
<comment type="caution">
    <text evidence="1">The sequence shown here is derived from an EMBL/GenBank/DDBJ whole genome shotgun (WGS) entry which is preliminary data.</text>
</comment>
<evidence type="ECO:0000313" key="1">
    <source>
        <dbReference type="EMBL" id="MDJ1494158.1"/>
    </source>
</evidence>
<dbReference type="Proteomes" id="UP001228581">
    <property type="component" value="Unassembled WGS sequence"/>
</dbReference>
<reference evidence="1 2" key="1">
    <citation type="submission" date="2023-05" db="EMBL/GenBank/DDBJ databases">
        <authorList>
            <person name="Zhang X."/>
        </authorList>
    </citation>
    <scope>NUCLEOTIDE SEQUENCE [LARGE SCALE GENOMIC DNA]</scope>
    <source>
        <strain evidence="1 2">DM2B3-1</strain>
    </source>
</reference>
<evidence type="ECO:0000313" key="2">
    <source>
        <dbReference type="Proteomes" id="UP001228581"/>
    </source>
</evidence>
<dbReference type="EMBL" id="JASJOT010000008">
    <property type="protein sequence ID" value="MDJ1494158.1"/>
    <property type="molecule type" value="Genomic_DNA"/>
</dbReference>
<keyword evidence="2" id="KW-1185">Reference proteome</keyword>
<protein>
    <submittedName>
        <fullName evidence="1">DUF2586 family protein</fullName>
    </submittedName>
</protein>
<proteinExistence type="predicted"/>
<organism evidence="1 2">
    <name type="scientific">Xanthocytophaga flava</name>
    <dbReference type="NCBI Taxonomy" id="3048013"/>
    <lineage>
        <taxon>Bacteria</taxon>
        <taxon>Pseudomonadati</taxon>
        <taxon>Bacteroidota</taxon>
        <taxon>Cytophagia</taxon>
        <taxon>Cytophagales</taxon>
        <taxon>Rhodocytophagaceae</taxon>
        <taxon>Xanthocytophaga</taxon>
    </lineage>
</organism>
<name>A0ABT7CKE6_9BACT</name>
<accession>A0ABT7CKE6</accession>
<dbReference type="RefSeq" id="WP_313997074.1">
    <property type="nucleotide sequence ID" value="NZ_JASJOT010000008.1"/>
</dbReference>